<keyword evidence="2" id="KW-1185">Reference proteome</keyword>
<name>A0AAV2BKI9_9ARAC</name>
<dbReference type="AlphaFoldDB" id="A0AAV2BKI9"/>
<sequence length="38" mass="4615">MDTSFTQILLNSVLKHLFKQHVYYAAIFKRLNRVYKDI</sequence>
<accession>A0AAV2BKI9</accession>
<dbReference type="Proteomes" id="UP001497382">
    <property type="component" value="Unassembled WGS sequence"/>
</dbReference>
<evidence type="ECO:0000313" key="1">
    <source>
        <dbReference type="EMBL" id="CAL1295939.1"/>
    </source>
</evidence>
<comment type="caution">
    <text evidence="1">The sequence shown here is derived from an EMBL/GenBank/DDBJ whole genome shotgun (WGS) entry which is preliminary data.</text>
</comment>
<evidence type="ECO:0000313" key="2">
    <source>
        <dbReference type="Proteomes" id="UP001497382"/>
    </source>
</evidence>
<evidence type="ECO:0008006" key="3">
    <source>
        <dbReference type="Google" id="ProtNLM"/>
    </source>
</evidence>
<protein>
    <recommendedName>
        <fullName evidence="3">Maturase K</fullName>
    </recommendedName>
</protein>
<organism evidence="1 2">
    <name type="scientific">Larinioides sclopetarius</name>
    <dbReference type="NCBI Taxonomy" id="280406"/>
    <lineage>
        <taxon>Eukaryota</taxon>
        <taxon>Metazoa</taxon>
        <taxon>Ecdysozoa</taxon>
        <taxon>Arthropoda</taxon>
        <taxon>Chelicerata</taxon>
        <taxon>Arachnida</taxon>
        <taxon>Araneae</taxon>
        <taxon>Araneomorphae</taxon>
        <taxon>Entelegynae</taxon>
        <taxon>Araneoidea</taxon>
        <taxon>Araneidae</taxon>
        <taxon>Larinioides</taxon>
    </lineage>
</organism>
<dbReference type="EMBL" id="CAXIEN010000384">
    <property type="protein sequence ID" value="CAL1295939.1"/>
    <property type="molecule type" value="Genomic_DNA"/>
</dbReference>
<proteinExistence type="predicted"/>
<reference evidence="1 2" key="1">
    <citation type="submission" date="2024-04" db="EMBL/GenBank/DDBJ databases">
        <authorList>
            <person name="Rising A."/>
            <person name="Reimegard J."/>
            <person name="Sonavane S."/>
            <person name="Akerstrom W."/>
            <person name="Nylinder S."/>
            <person name="Hedman E."/>
            <person name="Kallberg Y."/>
        </authorList>
    </citation>
    <scope>NUCLEOTIDE SEQUENCE [LARGE SCALE GENOMIC DNA]</scope>
</reference>
<gene>
    <name evidence="1" type="ORF">LARSCL_LOCUS19551</name>
</gene>